<feature type="chain" id="PRO_5047374630" description="Lipoprotein" evidence="1">
    <location>
        <begin position="21"/>
        <end position="114"/>
    </location>
</feature>
<keyword evidence="1" id="KW-0732">Signal</keyword>
<proteinExistence type="predicted"/>
<gene>
    <name evidence="2" type="ORF">Q9K02_11545</name>
</gene>
<dbReference type="EMBL" id="JAVAIM010000001">
    <property type="protein sequence ID" value="MDP4575775.1"/>
    <property type="molecule type" value="Genomic_DNA"/>
</dbReference>
<feature type="signal peptide" evidence="1">
    <location>
        <begin position="1"/>
        <end position="20"/>
    </location>
</feature>
<reference evidence="2 3" key="1">
    <citation type="submission" date="2023-08" db="EMBL/GenBank/DDBJ databases">
        <title>genomic of G39.</title>
        <authorList>
            <person name="Wang Y."/>
        </authorList>
    </citation>
    <scope>NUCLEOTIDE SEQUENCE [LARGE SCALE GENOMIC DNA]</scope>
    <source>
        <strain evidence="2 3">G39</strain>
    </source>
</reference>
<dbReference type="PROSITE" id="PS51257">
    <property type="entry name" value="PROKAR_LIPOPROTEIN"/>
    <property type="match status" value="1"/>
</dbReference>
<evidence type="ECO:0000313" key="2">
    <source>
        <dbReference type="EMBL" id="MDP4575775.1"/>
    </source>
</evidence>
<sequence length="114" mass="12628">MRKILLPLAMAGTLALGGCAAYGGNGGLLGGILGNDRYDDDRYGYDGGDDFEQAAVRACGREASRYGRIRIDDVDRPSSDLVRVRGRIDVRSSDRDQFNCVFRSDGRIVEFRRY</sequence>
<evidence type="ECO:0008006" key="4">
    <source>
        <dbReference type="Google" id="ProtNLM"/>
    </source>
</evidence>
<keyword evidence="3" id="KW-1185">Reference proteome</keyword>
<organism evidence="2 3">
    <name type="scientific">Qipengyuania profundimaris</name>
    <dbReference type="NCBI Taxonomy" id="3067652"/>
    <lineage>
        <taxon>Bacteria</taxon>
        <taxon>Pseudomonadati</taxon>
        <taxon>Pseudomonadota</taxon>
        <taxon>Alphaproteobacteria</taxon>
        <taxon>Sphingomonadales</taxon>
        <taxon>Erythrobacteraceae</taxon>
        <taxon>Qipengyuania</taxon>
    </lineage>
</organism>
<evidence type="ECO:0000313" key="3">
    <source>
        <dbReference type="Proteomes" id="UP001240639"/>
    </source>
</evidence>
<name>A0ABT9HRL8_9SPHN</name>
<dbReference type="Proteomes" id="UP001240639">
    <property type="component" value="Unassembled WGS sequence"/>
</dbReference>
<accession>A0ABT9HRL8</accession>
<evidence type="ECO:0000256" key="1">
    <source>
        <dbReference type="SAM" id="SignalP"/>
    </source>
</evidence>
<dbReference type="RefSeq" id="WP_305933023.1">
    <property type="nucleotide sequence ID" value="NZ_JAVAIM010000001.1"/>
</dbReference>
<protein>
    <recommendedName>
        <fullName evidence="4">Lipoprotein</fullName>
    </recommendedName>
</protein>
<comment type="caution">
    <text evidence="2">The sequence shown here is derived from an EMBL/GenBank/DDBJ whole genome shotgun (WGS) entry which is preliminary data.</text>
</comment>